<keyword evidence="9 12" id="KW-0482">Metalloprotease</keyword>
<dbReference type="EC" id="3.4.24.84" evidence="12"/>
<keyword evidence="2 12" id="KW-0645">Protease</keyword>
<dbReference type="GO" id="GO:0071586">
    <property type="term" value="P:CAAX-box protein processing"/>
    <property type="evidence" value="ECO:0007669"/>
    <property type="project" value="UniProtKB-UniRule"/>
</dbReference>
<sequence>MQETFYFSQRKIYRTTMHVPTELGKIMDSETFEKSRLYQLDKSNFGFWSGLYSEAEGTLILLLGGIPFLWKVSGILTARFGFGPEYEISQSLVFLMLATLFSAFTGLPWSLYNTFVIEEKHGFNQQTLGFFLKDALKKFAVTQCILLPVTSLLLYIIKIGGDYFFIYAWLFTLIVSLILVTIYADYIAPLFDKFTPLPDGELKSEIESMAKSISFPLTKIYVVEGSKRSSHSNAYFYGFFKNKRIVLFDTLLEDYSPLNKAGEKEPGTGEENEAAGNESKPKPKMNSFLCFFLFAILIGRKELFMAFGFHDTQPTLIGLMIIFQFIFSPYNELGELGKGAGKGGGGGGTVREAGGMLPHKTKRGQAALDRLKVFDGTPPPYDKRKRMVVPAALKIVRLKSTRRSALLGCLAYEVGWKYQAITATLRRRG</sequence>
<evidence type="ECO:0000256" key="11">
    <source>
        <dbReference type="ARBA" id="ARBA00044456"/>
    </source>
</evidence>
<dbReference type="SUPFAM" id="SSF52161">
    <property type="entry name" value="Ribosomal protein L13"/>
    <property type="match status" value="1"/>
</dbReference>
<feature type="region of interest" description="Disordered" evidence="13">
    <location>
        <begin position="260"/>
        <end position="280"/>
    </location>
</feature>
<dbReference type="GO" id="GO:0005840">
    <property type="term" value="C:ribosome"/>
    <property type="evidence" value="ECO:0007669"/>
    <property type="project" value="InterPro"/>
</dbReference>
<keyword evidence="17" id="KW-1185">Reference proteome</keyword>
<dbReference type="PANTHER" id="PTHR10120">
    <property type="entry name" value="CAAX PRENYL PROTEASE 1"/>
    <property type="match status" value="1"/>
</dbReference>
<gene>
    <name evidence="16" type="ORF">ROHU_018144</name>
</gene>
<keyword evidence="7 12" id="KW-0862">Zinc</keyword>
<evidence type="ECO:0000256" key="8">
    <source>
        <dbReference type="ARBA" id="ARBA00022989"/>
    </source>
</evidence>
<evidence type="ECO:0000256" key="4">
    <source>
        <dbReference type="ARBA" id="ARBA00022723"/>
    </source>
</evidence>
<keyword evidence="18" id="KW-1267">Proteomics identification</keyword>
<evidence type="ECO:0000313" key="16">
    <source>
        <dbReference type="EMBL" id="RXN29794.1"/>
    </source>
</evidence>
<keyword evidence="6 12" id="KW-0256">Endoplasmic reticulum</keyword>
<dbReference type="Pfam" id="PF16491">
    <property type="entry name" value="Peptidase_M48_N"/>
    <property type="match status" value="1"/>
</dbReference>
<dbReference type="GO" id="GO:0003735">
    <property type="term" value="F:structural constituent of ribosome"/>
    <property type="evidence" value="ECO:0007669"/>
    <property type="project" value="InterPro"/>
</dbReference>
<keyword evidence="10 12" id="KW-0472">Membrane</keyword>
<dbReference type="Proteomes" id="UP000290572">
    <property type="component" value="Unassembled WGS sequence"/>
</dbReference>
<evidence type="ECO:0000256" key="6">
    <source>
        <dbReference type="ARBA" id="ARBA00022824"/>
    </source>
</evidence>
<keyword evidence="5 12" id="KW-0378">Hydrolase</keyword>
<keyword evidence="4 12" id="KW-0479">Metal-binding</keyword>
<evidence type="ECO:0000256" key="3">
    <source>
        <dbReference type="ARBA" id="ARBA00022692"/>
    </source>
</evidence>
<comment type="catalytic activity">
    <reaction evidence="11 12">
        <text>Hydrolyzes the peptide bond -P2-(S-farnesyl or geranylgeranyl)C-P1'-P2'-P3'-COOH where P1' and P2' are amino acids with aliphatic side chains and P3' is any C-terminal residue.</text>
        <dbReference type="EC" id="3.4.24.84"/>
    </reaction>
</comment>
<comment type="subcellular location">
    <subcellularLocation>
        <location evidence="1 12">Endoplasmic reticulum membrane</location>
        <topology evidence="1 12">Multi-pass membrane protein</topology>
    </subcellularLocation>
</comment>
<organism evidence="16 17">
    <name type="scientific">Labeo rohita</name>
    <name type="common">Indian major carp</name>
    <name type="synonym">Cyprinus rohita</name>
    <dbReference type="NCBI Taxonomy" id="84645"/>
    <lineage>
        <taxon>Eukaryota</taxon>
        <taxon>Metazoa</taxon>
        <taxon>Chordata</taxon>
        <taxon>Craniata</taxon>
        <taxon>Vertebrata</taxon>
        <taxon>Euteleostomi</taxon>
        <taxon>Actinopterygii</taxon>
        <taxon>Neopterygii</taxon>
        <taxon>Teleostei</taxon>
        <taxon>Ostariophysi</taxon>
        <taxon>Cypriniformes</taxon>
        <taxon>Cyprinidae</taxon>
        <taxon>Labeoninae</taxon>
        <taxon>Labeonini</taxon>
        <taxon>Labeo</taxon>
    </lineage>
</organism>
<dbReference type="Pfam" id="PF01435">
    <property type="entry name" value="Peptidase_M48"/>
    <property type="match status" value="1"/>
</dbReference>
<proteinExistence type="evidence at protein level"/>
<dbReference type="InterPro" id="IPR027057">
    <property type="entry name" value="CAXX_Prtase_1"/>
</dbReference>
<evidence type="ECO:0000256" key="1">
    <source>
        <dbReference type="ARBA" id="ARBA00004477"/>
    </source>
</evidence>
<evidence type="ECO:0000256" key="9">
    <source>
        <dbReference type="ARBA" id="ARBA00023049"/>
    </source>
</evidence>
<accession>A0A498NCP1</accession>
<feature type="transmembrane region" description="Helical" evidence="12">
    <location>
        <begin position="163"/>
        <end position="184"/>
    </location>
</feature>
<dbReference type="Gene3D" id="3.90.1180.10">
    <property type="entry name" value="Ribosomal protein L13"/>
    <property type="match status" value="1"/>
</dbReference>
<dbReference type="GO" id="GO:0046872">
    <property type="term" value="F:metal ion binding"/>
    <property type="evidence" value="ECO:0007669"/>
    <property type="project" value="UniProtKB-UniRule"/>
</dbReference>
<evidence type="ECO:0007829" key="18">
    <source>
        <dbReference type="PeptideAtlas" id="A0A498NCP1"/>
    </source>
</evidence>
<dbReference type="InterPro" id="IPR036899">
    <property type="entry name" value="Ribosomal_uL13_sf"/>
</dbReference>
<feature type="domain" description="CAAX prenyl protease 1 N-terminal" evidence="15">
    <location>
        <begin position="10"/>
        <end position="193"/>
    </location>
</feature>
<dbReference type="STRING" id="84645.A0A498NCP1"/>
<evidence type="ECO:0000313" key="17">
    <source>
        <dbReference type="Proteomes" id="UP000290572"/>
    </source>
</evidence>
<comment type="similarity">
    <text evidence="12">Belongs to the peptidase M48A family.</text>
</comment>
<evidence type="ECO:0000256" key="7">
    <source>
        <dbReference type="ARBA" id="ARBA00022833"/>
    </source>
</evidence>
<dbReference type="InterPro" id="IPR032456">
    <property type="entry name" value="Peptidase_M48_N"/>
</dbReference>
<comment type="caution">
    <text evidence="16">The sequence shown here is derived from an EMBL/GenBank/DDBJ whole genome shotgun (WGS) entry which is preliminary data.</text>
</comment>
<evidence type="ECO:0000259" key="14">
    <source>
        <dbReference type="Pfam" id="PF01435"/>
    </source>
</evidence>
<evidence type="ECO:0000256" key="13">
    <source>
        <dbReference type="SAM" id="MobiDB-lite"/>
    </source>
</evidence>
<comment type="cofactor">
    <cofactor evidence="12">
        <name>Zn(2+)</name>
        <dbReference type="ChEBI" id="CHEBI:29105"/>
    </cofactor>
    <text evidence="12">Binds 1 zinc ion per subunit.</text>
</comment>
<dbReference type="Gene3D" id="3.30.2010.10">
    <property type="entry name" value="Metalloproteases ('zincins'), catalytic domain"/>
    <property type="match status" value="1"/>
</dbReference>
<evidence type="ECO:0000256" key="2">
    <source>
        <dbReference type="ARBA" id="ARBA00022670"/>
    </source>
</evidence>
<dbReference type="GO" id="GO:0004222">
    <property type="term" value="F:metalloendopeptidase activity"/>
    <property type="evidence" value="ECO:0007669"/>
    <property type="project" value="UniProtKB-UniRule"/>
</dbReference>
<keyword evidence="3 12" id="KW-0812">Transmembrane</keyword>
<dbReference type="GO" id="GO:0005789">
    <property type="term" value="C:endoplasmic reticulum membrane"/>
    <property type="evidence" value="ECO:0007669"/>
    <property type="project" value="UniProtKB-SubCell"/>
</dbReference>
<reference evidence="16 17" key="1">
    <citation type="submission" date="2018-03" db="EMBL/GenBank/DDBJ databases">
        <title>Draft genome sequence of Rohu Carp (Labeo rohita).</title>
        <authorList>
            <person name="Das P."/>
            <person name="Kushwaha B."/>
            <person name="Joshi C.G."/>
            <person name="Kumar D."/>
            <person name="Nagpure N.S."/>
            <person name="Sahoo L."/>
            <person name="Das S.P."/>
            <person name="Bit A."/>
            <person name="Patnaik S."/>
            <person name="Meher P.K."/>
            <person name="Jayasankar P."/>
            <person name="Koringa P.G."/>
            <person name="Patel N.V."/>
            <person name="Hinsu A.T."/>
            <person name="Kumar R."/>
            <person name="Pandey M."/>
            <person name="Agarwal S."/>
            <person name="Srivastava S."/>
            <person name="Singh M."/>
            <person name="Iquebal M.A."/>
            <person name="Jaiswal S."/>
            <person name="Angadi U.B."/>
            <person name="Kumar N."/>
            <person name="Raza M."/>
            <person name="Shah T.M."/>
            <person name="Rai A."/>
            <person name="Jena J.K."/>
        </authorList>
    </citation>
    <scope>NUCLEOTIDE SEQUENCE [LARGE SCALE GENOMIC DNA]</scope>
    <source>
        <strain evidence="16">DASCIFA01</strain>
        <tissue evidence="16">Testis</tissue>
    </source>
</reference>
<dbReference type="CDD" id="cd07343">
    <property type="entry name" value="M48A_Zmpste24p_like"/>
    <property type="match status" value="1"/>
</dbReference>
<evidence type="ECO:0000256" key="10">
    <source>
        <dbReference type="ARBA" id="ARBA00023136"/>
    </source>
</evidence>
<name>A0A498NCP1_LABRO</name>
<feature type="domain" description="Peptidase M48" evidence="14">
    <location>
        <begin position="197"/>
        <end position="255"/>
    </location>
</feature>
<comment type="caution">
    <text evidence="12">Lacks conserved residue(s) required for the propagation of feature annotation.</text>
</comment>
<evidence type="ECO:0000259" key="15">
    <source>
        <dbReference type="Pfam" id="PF16491"/>
    </source>
</evidence>
<feature type="transmembrane region" description="Helical" evidence="12">
    <location>
        <begin position="59"/>
        <end position="80"/>
    </location>
</feature>
<dbReference type="InterPro" id="IPR001915">
    <property type="entry name" value="Peptidase_M48"/>
</dbReference>
<dbReference type="AlphaFoldDB" id="A0A498NCP1"/>
<comment type="function">
    <text evidence="12">Proteolytically removes the C-terminal three residues of farnesylated proteins.</text>
</comment>
<dbReference type="FunFam" id="3.30.2010.10:FF:000002">
    <property type="entry name" value="CAAX prenyl protease"/>
    <property type="match status" value="1"/>
</dbReference>
<keyword evidence="8 12" id="KW-1133">Transmembrane helix</keyword>
<evidence type="ECO:0000256" key="12">
    <source>
        <dbReference type="RuleBase" id="RU366005"/>
    </source>
</evidence>
<feature type="transmembrane region" description="Helical" evidence="12">
    <location>
        <begin position="139"/>
        <end position="157"/>
    </location>
</feature>
<protein>
    <recommendedName>
        <fullName evidence="12">CAAX prenyl protease</fullName>
        <ecNumber evidence="12">3.4.24.84</ecNumber>
    </recommendedName>
</protein>
<feature type="transmembrane region" description="Helical" evidence="12">
    <location>
        <begin position="92"/>
        <end position="112"/>
    </location>
</feature>
<evidence type="ECO:0000256" key="5">
    <source>
        <dbReference type="ARBA" id="ARBA00022801"/>
    </source>
</evidence>
<dbReference type="GO" id="GO:0006412">
    <property type="term" value="P:translation"/>
    <property type="evidence" value="ECO:0007669"/>
    <property type="project" value="InterPro"/>
</dbReference>
<dbReference type="EMBL" id="QBIY01011738">
    <property type="protein sequence ID" value="RXN29794.1"/>
    <property type="molecule type" value="Genomic_DNA"/>
</dbReference>